<evidence type="ECO:0000313" key="4">
    <source>
        <dbReference type="EMBL" id="MBB3664546.1"/>
    </source>
</evidence>
<dbReference type="Pfam" id="PF17853">
    <property type="entry name" value="GGDEF_2"/>
    <property type="match status" value="1"/>
</dbReference>
<name>A0A839XWZ6_9PSEU</name>
<evidence type="ECO:0000259" key="3">
    <source>
        <dbReference type="SMART" id="SM00065"/>
    </source>
</evidence>
<dbReference type="Pfam" id="PF13556">
    <property type="entry name" value="HTH_30"/>
    <property type="match status" value="1"/>
</dbReference>
<proteinExistence type="inferred from homology"/>
<organism evidence="4 5">
    <name type="scientific">Prauserella sediminis</name>
    <dbReference type="NCBI Taxonomy" id="577680"/>
    <lineage>
        <taxon>Bacteria</taxon>
        <taxon>Bacillati</taxon>
        <taxon>Actinomycetota</taxon>
        <taxon>Actinomycetes</taxon>
        <taxon>Pseudonocardiales</taxon>
        <taxon>Pseudonocardiaceae</taxon>
        <taxon>Prauserella</taxon>
        <taxon>Prauserella salsuginis group</taxon>
    </lineage>
</organism>
<dbReference type="Gene3D" id="3.30.450.40">
    <property type="match status" value="1"/>
</dbReference>
<dbReference type="Gene3D" id="1.10.10.2840">
    <property type="entry name" value="PucR C-terminal helix-turn-helix domain"/>
    <property type="match status" value="1"/>
</dbReference>
<comment type="caution">
    <text evidence="4">The sequence shown here is derived from an EMBL/GenBank/DDBJ whole genome shotgun (WGS) entry which is preliminary data.</text>
</comment>
<accession>A0A839XWZ6</accession>
<dbReference type="Pfam" id="PF13185">
    <property type="entry name" value="GAF_2"/>
    <property type="match status" value="1"/>
</dbReference>
<dbReference type="SMART" id="SM00065">
    <property type="entry name" value="GAF"/>
    <property type="match status" value="1"/>
</dbReference>
<dbReference type="PANTHER" id="PTHR33744:SF1">
    <property type="entry name" value="DNA-BINDING TRANSCRIPTIONAL ACTIVATOR ADER"/>
    <property type="match status" value="1"/>
</dbReference>
<dbReference type="RefSeq" id="WP_183784318.1">
    <property type="nucleotide sequence ID" value="NZ_JACIBS010000001.1"/>
</dbReference>
<comment type="similarity">
    <text evidence="1">Belongs to the CdaR family.</text>
</comment>
<dbReference type="InterPro" id="IPR051448">
    <property type="entry name" value="CdaR-like_regulators"/>
</dbReference>
<dbReference type="Proteomes" id="UP000564573">
    <property type="component" value="Unassembled WGS sequence"/>
</dbReference>
<evidence type="ECO:0000256" key="1">
    <source>
        <dbReference type="ARBA" id="ARBA00006754"/>
    </source>
</evidence>
<protein>
    <submittedName>
        <fullName evidence="4">Sugar diacid utilization regulator</fullName>
    </submittedName>
</protein>
<keyword evidence="5" id="KW-1185">Reference proteome</keyword>
<reference evidence="4 5" key="1">
    <citation type="submission" date="2020-08" db="EMBL/GenBank/DDBJ databases">
        <title>Sequencing the genomes of 1000 actinobacteria strains.</title>
        <authorList>
            <person name="Klenk H.-P."/>
        </authorList>
    </citation>
    <scope>NUCLEOTIDE SEQUENCE [LARGE SCALE GENOMIC DNA]</scope>
    <source>
        <strain evidence="4 5">DSM 45267</strain>
    </source>
</reference>
<feature type="domain" description="GAF" evidence="3">
    <location>
        <begin position="78"/>
        <end position="228"/>
    </location>
</feature>
<dbReference type="InterPro" id="IPR029016">
    <property type="entry name" value="GAF-like_dom_sf"/>
</dbReference>
<gene>
    <name evidence="4" type="ORF">FB384_003450</name>
</gene>
<dbReference type="SUPFAM" id="SSF55781">
    <property type="entry name" value="GAF domain-like"/>
    <property type="match status" value="1"/>
</dbReference>
<dbReference type="InterPro" id="IPR025736">
    <property type="entry name" value="PucR_C-HTH_dom"/>
</dbReference>
<sequence>MTTADVGTWLRLLDEHGSTEAIEDLRRELVAGGSAEDAIEGDAERARRIHRRLTAHQRYIDGLAALDDLARRLATLHEPADVLEEVAAQARMLLSVDVVYVMLEQPDNTLRTEVVSGAYGTVLRGVVLARGIGMAGEVLRTGSPWTTEDYLSDTSFRHDEAADLAAEGERIGGLLAVPLLAGDTTTGVLCAAVRGKRAFGQHDVELAARLASHAAVAMSNAQLLQQYRDAVDELEQANASLQRTVESRQAVNDLRDRQSRRLIGAGRFADFLQDLRRSIRGTVAAFDRDDVLIDGEPGLDLSTITGGLSGSAIAADPSAQLCVDGSHGPVVVSAIGLSTGYTGCVVATVTPEENVDDIAGLSAVTAMSLAVYVATQMSIYEADRRTRVELLGALMSAEQSEETILRRAVSAGVGFDGLTAVAVFDLGGNARAVSALAQQMADELGGWSAVYSGTAVTLLTGATTDRARATVRKLTGAAPAPTVGISTASSGVAGARSAVEAARQTVAVLEALGREGECMLAGELGIYRSLFSTAGRGEIRTFVEHTVGPLLDHDRRHGTDFALTLATFLTIGQNHRRTAAELHVHPNTLYRRLERITALLGGDWRSAPRTLEVQLALHLRNLLDKV</sequence>
<dbReference type="InterPro" id="IPR041522">
    <property type="entry name" value="CdaR_GGDEF"/>
</dbReference>
<dbReference type="EMBL" id="JACIBS010000001">
    <property type="protein sequence ID" value="MBB3664546.1"/>
    <property type="molecule type" value="Genomic_DNA"/>
</dbReference>
<feature type="coiled-coil region" evidence="2">
    <location>
        <begin position="220"/>
        <end position="251"/>
    </location>
</feature>
<dbReference type="InterPro" id="IPR003018">
    <property type="entry name" value="GAF"/>
</dbReference>
<dbReference type="InterPro" id="IPR042070">
    <property type="entry name" value="PucR_C-HTH_sf"/>
</dbReference>
<evidence type="ECO:0000313" key="5">
    <source>
        <dbReference type="Proteomes" id="UP000564573"/>
    </source>
</evidence>
<dbReference type="PANTHER" id="PTHR33744">
    <property type="entry name" value="CARBOHYDRATE DIACID REGULATOR"/>
    <property type="match status" value="1"/>
</dbReference>
<evidence type="ECO:0000256" key="2">
    <source>
        <dbReference type="SAM" id="Coils"/>
    </source>
</evidence>
<keyword evidence="2" id="KW-0175">Coiled coil</keyword>
<dbReference type="AlphaFoldDB" id="A0A839XWZ6"/>